<sequence length="210" mass="23148">MSATEFSLRRRPSKPSEDIPPVPLQGKSSGHTITYEESLKEVPWQTDNRYIRKGYRRRLRDVKSVLFSLIGCIDLALKHLPAWTPTAFHIGETISSKSSNISAIQGNDLLTPRPQTLIGIVILIVGSFWPSLYYGFREDPVLQVGYIALVTSFGIAQIWHRTLTFIALGLSAVLPIGHLVIQKGWDWAMREGGLGGLAAGGACYIFGAVL</sequence>
<gene>
    <name evidence="1" type="ORF">QFC21_004108</name>
</gene>
<keyword evidence="2" id="KW-1185">Reference proteome</keyword>
<proteinExistence type="predicted"/>
<accession>A0ACC2VJH7</accession>
<dbReference type="EMBL" id="JASBWT010000013">
    <property type="protein sequence ID" value="KAJ9099228.1"/>
    <property type="molecule type" value="Genomic_DNA"/>
</dbReference>
<evidence type="ECO:0000313" key="2">
    <source>
        <dbReference type="Proteomes" id="UP001227268"/>
    </source>
</evidence>
<evidence type="ECO:0000313" key="1">
    <source>
        <dbReference type="EMBL" id="KAJ9099228.1"/>
    </source>
</evidence>
<dbReference type="Proteomes" id="UP001227268">
    <property type="component" value="Unassembled WGS sequence"/>
</dbReference>
<organism evidence="1 2">
    <name type="scientific">Naganishia friedmannii</name>
    <dbReference type="NCBI Taxonomy" id="89922"/>
    <lineage>
        <taxon>Eukaryota</taxon>
        <taxon>Fungi</taxon>
        <taxon>Dikarya</taxon>
        <taxon>Basidiomycota</taxon>
        <taxon>Agaricomycotina</taxon>
        <taxon>Tremellomycetes</taxon>
        <taxon>Filobasidiales</taxon>
        <taxon>Filobasidiaceae</taxon>
        <taxon>Naganishia</taxon>
    </lineage>
</organism>
<reference evidence="1" key="1">
    <citation type="submission" date="2023-04" db="EMBL/GenBank/DDBJ databases">
        <title>Draft Genome sequencing of Naganishia species isolated from polar environments using Oxford Nanopore Technology.</title>
        <authorList>
            <person name="Leo P."/>
            <person name="Venkateswaran K."/>
        </authorList>
    </citation>
    <scope>NUCLEOTIDE SEQUENCE</scope>
    <source>
        <strain evidence="1">MNA-CCFEE 5423</strain>
    </source>
</reference>
<comment type="caution">
    <text evidence="1">The sequence shown here is derived from an EMBL/GenBank/DDBJ whole genome shotgun (WGS) entry which is preliminary data.</text>
</comment>
<protein>
    <submittedName>
        <fullName evidence="1">Uncharacterized protein</fullName>
    </submittedName>
</protein>
<name>A0ACC2VJH7_9TREE</name>